<dbReference type="HOGENOM" id="CLU_2605722_0_0_1"/>
<dbReference type="AlphaFoldDB" id="A0A067M1P0"/>
<protein>
    <submittedName>
        <fullName evidence="2">Uncharacterized protein</fullName>
    </submittedName>
</protein>
<sequence>MTSGLEQLQRTCDKEKRENKTSRRGVEKIGGGPKTDHPRPKSMMMFEGARPPFCRPPPSSPHTTAPQQAPPHPTPQLCI</sequence>
<feature type="compositionally biased region" description="Basic and acidic residues" evidence="1">
    <location>
        <begin position="11"/>
        <end position="27"/>
    </location>
</feature>
<keyword evidence="3" id="KW-1185">Reference proteome</keyword>
<accession>A0A067M1P0</accession>
<feature type="compositionally biased region" description="Polar residues" evidence="1">
    <location>
        <begin position="1"/>
        <end position="10"/>
    </location>
</feature>
<dbReference type="EMBL" id="KL198075">
    <property type="protein sequence ID" value="KDQ09678.1"/>
    <property type="molecule type" value="Genomic_DNA"/>
</dbReference>
<proteinExistence type="predicted"/>
<feature type="compositionally biased region" description="Pro residues" evidence="1">
    <location>
        <begin position="68"/>
        <end position="79"/>
    </location>
</feature>
<evidence type="ECO:0000313" key="3">
    <source>
        <dbReference type="Proteomes" id="UP000027195"/>
    </source>
</evidence>
<evidence type="ECO:0000313" key="2">
    <source>
        <dbReference type="EMBL" id="KDQ09678.1"/>
    </source>
</evidence>
<dbReference type="InParanoid" id="A0A067M1P0"/>
<reference evidence="3" key="1">
    <citation type="journal article" date="2014" name="Proc. Natl. Acad. Sci. U.S.A.">
        <title>Extensive sampling of basidiomycete genomes demonstrates inadequacy of the white-rot/brown-rot paradigm for wood decay fungi.</title>
        <authorList>
            <person name="Riley R."/>
            <person name="Salamov A.A."/>
            <person name="Brown D.W."/>
            <person name="Nagy L.G."/>
            <person name="Floudas D."/>
            <person name="Held B.W."/>
            <person name="Levasseur A."/>
            <person name="Lombard V."/>
            <person name="Morin E."/>
            <person name="Otillar R."/>
            <person name="Lindquist E.A."/>
            <person name="Sun H."/>
            <person name="LaButti K.M."/>
            <person name="Schmutz J."/>
            <person name="Jabbour D."/>
            <person name="Luo H."/>
            <person name="Baker S.E."/>
            <person name="Pisabarro A.G."/>
            <person name="Walton J.D."/>
            <person name="Blanchette R.A."/>
            <person name="Henrissat B."/>
            <person name="Martin F."/>
            <person name="Cullen D."/>
            <person name="Hibbett D.S."/>
            <person name="Grigoriev I.V."/>
        </authorList>
    </citation>
    <scope>NUCLEOTIDE SEQUENCE [LARGE SCALE GENOMIC DNA]</scope>
    <source>
        <strain evidence="3">FD-172 SS1</strain>
    </source>
</reference>
<name>A0A067M1P0_BOTB1</name>
<gene>
    <name evidence="2" type="ORF">BOTBODRAFT_36785</name>
</gene>
<dbReference type="Proteomes" id="UP000027195">
    <property type="component" value="Unassembled WGS sequence"/>
</dbReference>
<feature type="region of interest" description="Disordered" evidence="1">
    <location>
        <begin position="1"/>
        <end position="79"/>
    </location>
</feature>
<evidence type="ECO:0000256" key="1">
    <source>
        <dbReference type="SAM" id="MobiDB-lite"/>
    </source>
</evidence>
<organism evidence="2 3">
    <name type="scientific">Botryobasidium botryosum (strain FD-172 SS1)</name>
    <dbReference type="NCBI Taxonomy" id="930990"/>
    <lineage>
        <taxon>Eukaryota</taxon>
        <taxon>Fungi</taxon>
        <taxon>Dikarya</taxon>
        <taxon>Basidiomycota</taxon>
        <taxon>Agaricomycotina</taxon>
        <taxon>Agaricomycetes</taxon>
        <taxon>Cantharellales</taxon>
        <taxon>Botryobasidiaceae</taxon>
        <taxon>Botryobasidium</taxon>
    </lineage>
</organism>